<dbReference type="GO" id="GO:0016020">
    <property type="term" value="C:membrane"/>
    <property type="evidence" value="ECO:0007669"/>
    <property type="project" value="TreeGrafter"/>
</dbReference>
<dbReference type="AlphaFoldDB" id="A0AA48KS34"/>
<dbReference type="PRINTS" id="PR00412">
    <property type="entry name" value="EPOXHYDRLASE"/>
</dbReference>
<dbReference type="Proteomes" id="UP001333710">
    <property type="component" value="Chromosome"/>
</dbReference>
<dbReference type="InterPro" id="IPR029058">
    <property type="entry name" value="AB_hydrolase_fold"/>
</dbReference>
<evidence type="ECO:0000313" key="3">
    <source>
        <dbReference type="Proteomes" id="UP001333710"/>
    </source>
</evidence>
<dbReference type="EMBL" id="AP027272">
    <property type="protein sequence ID" value="BDX06064.1"/>
    <property type="molecule type" value="Genomic_DNA"/>
</dbReference>
<dbReference type="SUPFAM" id="SSF53474">
    <property type="entry name" value="alpha/beta-Hydrolases"/>
    <property type="match status" value="1"/>
</dbReference>
<dbReference type="Pfam" id="PF00561">
    <property type="entry name" value="Abhydrolase_1"/>
    <property type="match status" value="1"/>
</dbReference>
<keyword evidence="3" id="KW-1185">Reference proteome</keyword>
<evidence type="ECO:0000259" key="1">
    <source>
        <dbReference type="Pfam" id="PF00561"/>
    </source>
</evidence>
<evidence type="ECO:0000313" key="2">
    <source>
        <dbReference type="EMBL" id="BDX06064.1"/>
    </source>
</evidence>
<accession>A0AA48KS34</accession>
<dbReference type="InterPro" id="IPR000073">
    <property type="entry name" value="AB_hydrolase_1"/>
</dbReference>
<proteinExistence type="predicted"/>
<dbReference type="PRINTS" id="PR00111">
    <property type="entry name" value="ABHYDROLASE"/>
</dbReference>
<dbReference type="InterPro" id="IPR000639">
    <property type="entry name" value="Epox_hydrolase-like"/>
</dbReference>
<reference evidence="2" key="1">
    <citation type="submission" date="2023-01" db="EMBL/GenBank/DDBJ databases">
        <title>Complete genome sequence of Planctobacterium marinum strain Dej080120_11.</title>
        <authorList>
            <person name="Ueki S."/>
            <person name="Maruyama F."/>
        </authorList>
    </citation>
    <scope>NUCLEOTIDE SEQUENCE</scope>
    <source>
        <strain evidence="2">Dej080120_11</strain>
    </source>
</reference>
<sequence>MPFFGFFMTEIEVALPHMTFRGLSFGDPELPPAIALHGWLDNAASFIPLAECLPDFHIIALDLAGHGKTDHRAQGAHYHLMDNVQDLHQVIELMELDKVSFISHSMGGIVSSVYASCFPEKVQALAVIESFGPLTLEPETSPQQLRESIESRIASQQKTPRHPGSMDAAVTARLMAGKMQRGSAQLLMERNIEQSDEGLKWRTDQRLRTISSLRLTEPQANAFIAGVQCPWLTILGSEGFEKLKVNVERRQSLVNNLEVVTCDGGHHLHMDNPGQVAEKISVFFGKYV</sequence>
<dbReference type="PANTHER" id="PTHR43798:SF33">
    <property type="entry name" value="HYDROLASE, PUTATIVE (AFU_ORTHOLOGUE AFUA_2G14860)-RELATED"/>
    <property type="match status" value="1"/>
</dbReference>
<feature type="domain" description="AB hydrolase-1" evidence="1">
    <location>
        <begin position="34"/>
        <end position="273"/>
    </location>
</feature>
<gene>
    <name evidence="2" type="ORF">MACH26_15850</name>
</gene>
<dbReference type="KEGG" id="pmaw:MACH26_15850"/>
<dbReference type="InterPro" id="IPR050266">
    <property type="entry name" value="AB_hydrolase_sf"/>
</dbReference>
<name>A0AA48KS34_9ALTE</name>
<protein>
    <submittedName>
        <fullName evidence="2">Alpha/beta hydrolase</fullName>
    </submittedName>
</protein>
<organism evidence="2 3">
    <name type="scientific">Planctobacterium marinum</name>
    <dbReference type="NCBI Taxonomy" id="1631968"/>
    <lineage>
        <taxon>Bacteria</taxon>
        <taxon>Pseudomonadati</taxon>
        <taxon>Pseudomonadota</taxon>
        <taxon>Gammaproteobacteria</taxon>
        <taxon>Alteromonadales</taxon>
        <taxon>Alteromonadaceae</taxon>
        <taxon>Planctobacterium</taxon>
    </lineage>
</organism>
<keyword evidence="2" id="KW-0378">Hydrolase</keyword>
<dbReference type="PANTHER" id="PTHR43798">
    <property type="entry name" value="MONOACYLGLYCEROL LIPASE"/>
    <property type="match status" value="1"/>
</dbReference>
<dbReference type="Gene3D" id="3.40.50.1820">
    <property type="entry name" value="alpha/beta hydrolase"/>
    <property type="match status" value="1"/>
</dbReference>
<dbReference type="GO" id="GO:0016787">
    <property type="term" value="F:hydrolase activity"/>
    <property type="evidence" value="ECO:0007669"/>
    <property type="project" value="UniProtKB-KW"/>
</dbReference>